<dbReference type="EMBL" id="GG738918">
    <property type="protein sequence ID" value="EFC37472.1"/>
    <property type="molecule type" value="Genomic_DNA"/>
</dbReference>
<evidence type="ECO:0000313" key="2">
    <source>
        <dbReference type="EMBL" id="EFC37472.1"/>
    </source>
</evidence>
<dbReference type="GeneID" id="8861075"/>
<dbReference type="VEuPathDB" id="AmoebaDB:NAEGRDRAFT_53718"/>
<keyword evidence="3" id="KW-1185">Reference proteome</keyword>
<dbReference type="InterPro" id="IPR029063">
    <property type="entry name" value="SAM-dependent_MTases_sf"/>
</dbReference>
<dbReference type="KEGG" id="ngr:NAEGRDRAFT_53718"/>
<dbReference type="GO" id="GO:0004482">
    <property type="term" value="F:mRNA 5'-cap (guanine-N7-)-methyltransferase activity"/>
    <property type="evidence" value="ECO:0007669"/>
    <property type="project" value="InterPro"/>
</dbReference>
<sequence length="311" mass="36135">MNLSEQALQLYQSISNKYDKNRHHPHRLYIVNPNMIHHWERIFTVEKERNETNRNSEKLMVLNLGCGSGNDTWVLYNQFESHIKSVIGVDLSNDMIQLANNSKEQVENSLSKKIPLEFIVGDVIKLNENEQLKKLYYKHSNKNETKQESPVFDFVTACHLLHYSSDYEELCKMCKSISGMLKPGGTFLTLNSNPFLNQAQINQDQKKLGVYRSNFMIDSKERNYLIDGDQFEISIDLNFNEFDQNENFIVKIQNRYFSPQSYEKALKLAGFSKVVFHKLRLDEKELGAKEYGRNSIDVCTAIVIEATKQAN</sequence>
<proteinExistence type="predicted"/>
<dbReference type="Proteomes" id="UP000006671">
    <property type="component" value="Unassembled WGS sequence"/>
</dbReference>
<dbReference type="RefSeq" id="XP_002670216.1">
    <property type="nucleotide sequence ID" value="XM_002670170.1"/>
</dbReference>
<dbReference type="SUPFAM" id="SSF53335">
    <property type="entry name" value="S-adenosyl-L-methionine-dependent methyltransferases"/>
    <property type="match status" value="1"/>
</dbReference>
<dbReference type="OrthoDB" id="3647at2759"/>
<dbReference type="PANTHER" id="PTHR12189:SF2">
    <property type="entry name" value="MRNA CAP GUANINE-N7 METHYLTRANSFERASE"/>
    <property type="match status" value="1"/>
</dbReference>
<evidence type="ECO:0000259" key="1">
    <source>
        <dbReference type="Pfam" id="PF13847"/>
    </source>
</evidence>
<dbReference type="Gene3D" id="3.40.50.150">
    <property type="entry name" value="Vaccinia Virus protein VP39"/>
    <property type="match status" value="1"/>
</dbReference>
<dbReference type="AlphaFoldDB" id="D2W0G3"/>
<dbReference type="InterPro" id="IPR025714">
    <property type="entry name" value="Methyltranfer_dom"/>
</dbReference>
<dbReference type="GO" id="GO:0005634">
    <property type="term" value="C:nucleus"/>
    <property type="evidence" value="ECO:0007669"/>
    <property type="project" value="TreeGrafter"/>
</dbReference>
<reference evidence="2 3" key="1">
    <citation type="journal article" date="2010" name="Cell">
        <title>The genome of Naegleria gruberi illuminates early eukaryotic versatility.</title>
        <authorList>
            <person name="Fritz-Laylin L.K."/>
            <person name="Prochnik S.E."/>
            <person name="Ginger M.L."/>
            <person name="Dacks J.B."/>
            <person name="Carpenter M.L."/>
            <person name="Field M.C."/>
            <person name="Kuo A."/>
            <person name="Paredez A."/>
            <person name="Chapman J."/>
            <person name="Pham J."/>
            <person name="Shu S."/>
            <person name="Neupane R."/>
            <person name="Cipriano M."/>
            <person name="Mancuso J."/>
            <person name="Tu H."/>
            <person name="Salamov A."/>
            <person name="Lindquist E."/>
            <person name="Shapiro H."/>
            <person name="Lucas S."/>
            <person name="Grigoriev I.V."/>
            <person name="Cande W.Z."/>
            <person name="Fulton C."/>
            <person name="Rokhsar D.S."/>
            <person name="Dawson S.C."/>
        </authorList>
    </citation>
    <scope>NUCLEOTIDE SEQUENCE [LARGE SCALE GENOMIC DNA]</scope>
    <source>
        <strain evidence="2 3">NEG-M</strain>
    </source>
</reference>
<dbReference type="OMA" id="HWERIFT"/>
<evidence type="ECO:0000313" key="3">
    <source>
        <dbReference type="Proteomes" id="UP000006671"/>
    </source>
</evidence>
<dbReference type="PANTHER" id="PTHR12189">
    <property type="entry name" value="MRNA GUANINE-7- METHYLTRANSFERASE"/>
    <property type="match status" value="1"/>
</dbReference>
<protein>
    <submittedName>
        <fullName evidence="2">Predicted protein</fullName>
    </submittedName>
</protein>
<organism evidence="3">
    <name type="scientific">Naegleria gruberi</name>
    <name type="common">Amoeba</name>
    <dbReference type="NCBI Taxonomy" id="5762"/>
    <lineage>
        <taxon>Eukaryota</taxon>
        <taxon>Discoba</taxon>
        <taxon>Heterolobosea</taxon>
        <taxon>Tetramitia</taxon>
        <taxon>Eutetramitia</taxon>
        <taxon>Vahlkampfiidae</taxon>
        <taxon>Naegleria</taxon>
    </lineage>
</organism>
<feature type="domain" description="Methyltransferase" evidence="1">
    <location>
        <begin position="57"/>
        <end position="208"/>
    </location>
</feature>
<dbReference type="CDD" id="cd02440">
    <property type="entry name" value="AdoMet_MTases"/>
    <property type="match status" value="1"/>
</dbReference>
<gene>
    <name evidence="2" type="ORF">NAEGRDRAFT_53718</name>
</gene>
<dbReference type="InParanoid" id="D2W0G3"/>
<dbReference type="InterPro" id="IPR039753">
    <property type="entry name" value="RG7MT1"/>
</dbReference>
<name>D2W0G3_NAEGR</name>
<accession>D2W0G3</accession>
<dbReference type="STRING" id="5762.D2W0G3"/>
<dbReference type="Pfam" id="PF13847">
    <property type="entry name" value="Methyltransf_31"/>
    <property type="match status" value="1"/>
</dbReference>